<name>A0A545AR24_9ACTN</name>
<protein>
    <submittedName>
        <fullName evidence="4">Class II aldolase/adducin family protein</fullName>
    </submittedName>
</protein>
<dbReference type="InParanoid" id="A0A545AR24"/>
<dbReference type="GO" id="GO:0019323">
    <property type="term" value="P:pentose catabolic process"/>
    <property type="evidence" value="ECO:0007669"/>
    <property type="project" value="TreeGrafter"/>
</dbReference>
<keyword evidence="2" id="KW-0456">Lyase</keyword>
<dbReference type="EMBL" id="VIRS01000011">
    <property type="protein sequence ID" value="TQS43768.1"/>
    <property type="molecule type" value="Genomic_DNA"/>
</dbReference>
<keyword evidence="5" id="KW-1185">Reference proteome</keyword>
<evidence type="ECO:0000256" key="1">
    <source>
        <dbReference type="ARBA" id="ARBA00022723"/>
    </source>
</evidence>
<evidence type="ECO:0000313" key="5">
    <source>
        <dbReference type="Proteomes" id="UP000317982"/>
    </source>
</evidence>
<dbReference type="Gene3D" id="3.40.225.10">
    <property type="entry name" value="Class II aldolase/adducin N-terminal domain"/>
    <property type="match status" value="1"/>
</dbReference>
<dbReference type="Proteomes" id="UP000317982">
    <property type="component" value="Unassembled WGS sequence"/>
</dbReference>
<evidence type="ECO:0000259" key="3">
    <source>
        <dbReference type="SMART" id="SM01007"/>
    </source>
</evidence>
<evidence type="ECO:0000256" key="2">
    <source>
        <dbReference type="ARBA" id="ARBA00023239"/>
    </source>
</evidence>
<keyword evidence="1" id="KW-0479">Metal-binding</keyword>
<gene>
    <name evidence="4" type="ORF">FL583_17180</name>
</gene>
<dbReference type="SMART" id="SM01007">
    <property type="entry name" value="Aldolase_II"/>
    <property type="match status" value="1"/>
</dbReference>
<proteinExistence type="predicted"/>
<dbReference type="FunCoup" id="A0A545AR24">
    <property type="interactions" value="20"/>
</dbReference>
<dbReference type="PANTHER" id="PTHR22789:SF0">
    <property type="entry name" value="3-OXO-TETRONATE 4-PHOSPHATE DECARBOXYLASE-RELATED"/>
    <property type="match status" value="1"/>
</dbReference>
<dbReference type="GO" id="GO:0046872">
    <property type="term" value="F:metal ion binding"/>
    <property type="evidence" value="ECO:0007669"/>
    <property type="project" value="UniProtKB-KW"/>
</dbReference>
<dbReference type="SUPFAM" id="SSF53639">
    <property type="entry name" value="AraD/HMP-PK domain-like"/>
    <property type="match status" value="1"/>
</dbReference>
<dbReference type="InterPro" id="IPR036409">
    <property type="entry name" value="Aldolase_II/adducin_N_sf"/>
</dbReference>
<accession>A0A545AR24</accession>
<dbReference type="OrthoDB" id="9786287at2"/>
<feature type="domain" description="Class II aldolase/adducin N-terminal" evidence="3">
    <location>
        <begin position="22"/>
        <end position="196"/>
    </location>
</feature>
<reference evidence="4 5" key="1">
    <citation type="submission" date="2019-07" db="EMBL/GenBank/DDBJ databases">
        <title>Cryptosporangium phraense sp. nov., isolated from plant litter.</title>
        <authorList>
            <person name="Suriyachadkun C."/>
        </authorList>
    </citation>
    <scope>NUCLEOTIDE SEQUENCE [LARGE SCALE GENOMIC DNA]</scope>
    <source>
        <strain evidence="4 5">A-T 5661</strain>
    </source>
</reference>
<organism evidence="4 5">
    <name type="scientific">Cryptosporangium phraense</name>
    <dbReference type="NCBI Taxonomy" id="2593070"/>
    <lineage>
        <taxon>Bacteria</taxon>
        <taxon>Bacillati</taxon>
        <taxon>Actinomycetota</taxon>
        <taxon>Actinomycetes</taxon>
        <taxon>Cryptosporangiales</taxon>
        <taxon>Cryptosporangiaceae</taxon>
        <taxon>Cryptosporangium</taxon>
    </lineage>
</organism>
<comment type="caution">
    <text evidence="4">The sequence shown here is derived from an EMBL/GenBank/DDBJ whole genome shotgun (WGS) entry which is preliminary data.</text>
</comment>
<dbReference type="InterPro" id="IPR050197">
    <property type="entry name" value="Aldolase_class_II_sugar_metab"/>
</dbReference>
<evidence type="ECO:0000313" key="4">
    <source>
        <dbReference type="EMBL" id="TQS43768.1"/>
    </source>
</evidence>
<dbReference type="GO" id="GO:0005829">
    <property type="term" value="C:cytosol"/>
    <property type="evidence" value="ECO:0007669"/>
    <property type="project" value="TreeGrafter"/>
</dbReference>
<sequence length="229" mass="23906">MPKRRARPRRSGEKIPSVTDRGAIADVCKRMVADRLVIGTAGNVSARTGDRVAVTPTGVPYLSMEPEDVGIHALDGTPIDAPLRPTSELPLHLAIYAARADVGAVVHTHSTAATSLSCLVPQIPAVHYYLGLFGGSPRVAPYVEYGTDALAAGAVSALEGRTACLLGNHGAVTVGATLAEAYDRAVYLEWVCEVALRVLSSGVIPRLLDGVEMDDATARLATYGQAGGH</sequence>
<dbReference type="Pfam" id="PF00596">
    <property type="entry name" value="Aldolase_II"/>
    <property type="match status" value="1"/>
</dbReference>
<dbReference type="PANTHER" id="PTHR22789">
    <property type="entry name" value="FUCULOSE PHOSPHATE ALDOLASE"/>
    <property type="match status" value="1"/>
</dbReference>
<dbReference type="AlphaFoldDB" id="A0A545AR24"/>
<dbReference type="InterPro" id="IPR001303">
    <property type="entry name" value="Aldolase_II/adducin_N"/>
</dbReference>
<dbReference type="GO" id="GO:0016832">
    <property type="term" value="F:aldehyde-lyase activity"/>
    <property type="evidence" value="ECO:0007669"/>
    <property type="project" value="TreeGrafter"/>
</dbReference>